<dbReference type="Proteomes" id="UP001595803">
    <property type="component" value="Unassembled WGS sequence"/>
</dbReference>
<dbReference type="RefSeq" id="WP_322472640.1">
    <property type="nucleotide sequence ID" value="NZ_JBHRZG010000010.1"/>
</dbReference>
<keyword evidence="1" id="KW-0732">Signal</keyword>
<organism evidence="3 4">
    <name type="scientific">Deinococcus rufus</name>
    <dbReference type="NCBI Taxonomy" id="2136097"/>
    <lineage>
        <taxon>Bacteria</taxon>
        <taxon>Thermotogati</taxon>
        <taxon>Deinococcota</taxon>
        <taxon>Deinococci</taxon>
        <taxon>Deinococcales</taxon>
        <taxon>Deinococcaceae</taxon>
        <taxon>Deinococcus</taxon>
    </lineage>
</organism>
<evidence type="ECO:0000256" key="1">
    <source>
        <dbReference type="SAM" id="SignalP"/>
    </source>
</evidence>
<gene>
    <name evidence="3" type="ORF">ACFOSB_10070</name>
</gene>
<dbReference type="InterPro" id="IPR000073">
    <property type="entry name" value="AB_hydrolase_1"/>
</dbReference>
<dbReference type="Pfam" id="PF00561">
    <property type="entry name" value="Abhydrolase_1"/>
    <property type="match status" value="1"/>
</dbReference>
<evidence type="ECO:0000313" key="3">
    <source>
        <dbReference type="EMBL" id="MFC3833204.1"/>
    </source>
</evidence>
<feature type="signal peptide" evidence="1">
    <location>
        <begin position="1"/>
        <end position="19"/>
    </location>
</feature>
<dbReference type="GO" id="GO:0016787">
    <property type="term" value="F:hydrolase activity"/>
    <property type="evidence" value="ECO:0007669"/>
    <property type="project" value="UniProtKB-KW"/>
</dbReference>
<dbReference type="InterPro" id="IPR000639">
    <property type="entry name" value="Epox_hydrolase-like"/>
</dbReference>
<reference evidence="4" key="1">
    <citation type="journal article" date="2019" name="Int. J. Syst. Evol. Microbiol.">
        <title>The Global Catalogue of Microorganisms (GCM) 10K type strain sequencing project: providing services to taxonomists for standard genome sequencing and annotation.</title>
        <authorList>
            <consortium name="The Broad Institute Genomics Platform"/>
            <consortium name="The Broad Institute Genome Sequencing Center for Infectious Disease"/>
            <person name="Wu L."/>
            <person name="Ma J."/>
        </authorList>
    </citation>
    <scope>NUCLEOTIDE SEQUENCE [LARGE SCALE GENOMIC DNA]</scope>
    <source>
        <strain evidence="4">CCTCC AB 2017081</strain>
    </source>
</reference>
<dbReference type="InterPro" id="IPR029058">
    <property type="entry name" value="AB_hydrolase_fold"/>
</dbReference>
<name>A0ABV7Z821_9DEIO</name>
<keyword evidence="4" id="KW-1185">Reference proteome</keyword>
<accession>A0ABV7Z821</accession>
<dbReference type="Gene3D" id="3.40.50.1820">
    <property type="entry name" value="alpha/beta hydrolase"/>
    <property type="match status" value="1"/>
</dbReference>
<proteinExistence type="predicted"/>
<keyword evidence="3" id="KW-0378">Hydrolase</keyword>
<dbReference type="PRINTS" id="PR00412">
    <property type="entry name" value="EPOXHYDRLASE"/>
</dbReference>
<feature type="domain" description="AB hydrolase-1" evidence="2">
    <location>
        <begin position="53"/>
        <end position="278"/>
    </location>
</feature>
<dbReference type="PANTHER" id="PTHR43433">
    <property type="entry name" value="HYDROLASE, ALPHA/BETA FOLD FAMILY PROTEIN"/>
    <property type="match status" value="1"/>
</dbReference>
<feature type="chain" id="PRO_5047145717" evidence="1">
    <location>
        <begin position="20"/>
        <end position="294"/>
    </location>
</feature>
<dbReference type="PRINTS" id="PR00111">
    <property type="entry name" value="ABHYDROLASE"/>
</dbReference>
<comment type="caution">
    <text evidence="3">The sequence shown here is derived from an EMBL/GenBank/DDBJ whole genome shotgun (WGS) entry which is preliminary data.</text>
</comment>
<dbReference type="SUPFAM" id="SSF53474">
    <property type="entry name" value="alpha/beta-Hydrolases"/>
    <property type="match status" value="1"/>
</dbReference>
<dbReference type="InterPro" id="IPR050471">
    <property type="entry name" value="AB_hydrolase"/>
</dbReference>
<protein>
    <submittedName>
        <fullName evidence="3">Alpha/beta fold hydrolase</fullName>
    </submittedName>
</protein>
<dbReference type="PANTHER" id="PTHR43433:SF4">
    <property type="entry name" value="NON-HEME CHLOROPEROXIDASE-RELATED"/>
    <property type="match status" value="1"/>
</dbReference>
<evidence type="ECO:0000313" key="4">
    <source>
        <dbReference type="Proteomes" id="UP001595803"/>
    </source>
</evidence>
<dbReference type="EMBL" id="JBHRZG010000010">
    <property type="protein sequence ID" value="MFC3833204.1"/>
    <property type="molecule type" value="Genomic_DNA"/>
</dbReference>
<evidence type="ECO:0000259" key="2">
    <source>
        <dbReference type="Pfam" id="PF00561"/>
    </source>
</evidence>
<sequence length="294" mass="30529">MKKTTLTTLTALLCTSALAGGAGAQMPAMPMTSGSVTVNGASVFYKTSGTGQPLVLIHGYPLNGELFKNNRNLPGYQVITVDLPGFGKSVAPDANASIENYAMTMLAFMDAMKIDKAVVGGMSMGGMTLLQMYKMAPERFRGLILIDTTADPAGVAEAASWRGNAQQAQQMGVASLVPGLLPRMLTSVSRTTMPNQVAHLSTLVKNASLNGAVGGGNALATRPDANPVLATITVPTLIVAGVEDNVTPTELQLKMKNAISGSTLVQIPGAGHAATFEKAQAMNAALLRWLPTVR</sequence>